<evidence type="ECO:0000313" key="8">
    <source>
        <dbReference type="Proteomes" id="UP000241818"/>
    </source>
</evidence>
<dbReference type="STRING" id="857342.A0A2T3BCH8"/>
<dbReference type="PANTHER" id="PTHR31162:SF3">
    <property type="entry name" value="TRANSPORTER_MALIC ACID TRANSPORT PROTEIN, PUTATIVE-RELATED"/>
    <property type="match status" value="1"/>
</dbReference>
<dbReference type="InterPro" id="IPR030185">
    <property type="entry name" value="Mae1"/>
</dbReference>
<dbReference type="InParanoid" id="A0A2T3BCH8"/>
<dbReference type="PANTHER" id="PTHR31162">
    <property type="entry name" value="MALIC ACID TRANSPORT PROTEIN-RELATED"/>
    <property type="match status" value="1"/>
</dbReference>
<dbReference type="GeneID" id="36574151"/>
<evidence type="ECO:0000256" key="4">
    <source>
        <dbReference type="ARBA" id="ARBA00023136"/>
    </source>
</evidence>
<evidence type="ECO:0000313" key="7">
    <source>
        <dbReference type="EMBL" id="PSS27043.1"/>
    </source>
</evidence>
<feature type="transmembrane region" description="Helical" evidence="6">
    <location>
        <begin position="205"/>
        <end position="223"/>
    </location>
</feature>
<feature type="transmembrane region" description="Helical" evidence="6">
    <location>
        <begin position="235"/>
        <end position="253"/>
    </location>
</feature>
<feature type="transmembrane region" description="Helical" evidence="6">
    <location>
        <begin position="273"/>
        <end position="300"/>
    </location>
</feature>
<dbReference type="RefSeq" id="XP_024724568.1">
    <property type="nucleotide sequence ID" value="XM_024866070.1"/>
</dbReference>
<dbReference type="Pfam" id="PF03595">
    <property type="entry name" value="SLAC1"/>
    <property type="match status" value="1"/>
</dbReference>
<dbReference type="Gene3D" id="1.50.10.150">
    <property type="entry name" value="Voltage-dependent anion channel"/>
    <property type="match status" value="1"/>
</dbReference>
<feature type="compositionally biased region" description="Basic residues" evidence="5">
    <location>
        <begin position="32"/>
        <end position="46"/>
    </location>
</feature>
<feature type="transmembrane region" description="Helical" evidence="6">
    <location>
        <begin position="351"/>
        <end position="377"/>
    </location>
</feature>
<feature type="transmembrane region" description="Helical" evidence="6">
    <location>
        <begin position="423"/>
        <end position="447"/>
    </location>
</feature>
<sequence>MSSAPSLPGRMTVIGPENGYESPGSPSLQRLQSKRRRKRGERRRLRPSTSADESSGEAGGLETGTYIINGGAGSEKKFGDLKRPRKTAGFRDRIGCYTWTWFTMNMATGGIANVLHSIPYRSDWLRIIGIVVFLFNVFLFLMNCLLLTLRFRWNPGSFRLSFISPSESLFIPASVVSTGTILINSCQYGIPETGEWFQTTMQVCFWVYVAIAVVASAGIYLIIWSTQTFPIHTMTPIWIFPAYPLLLTAPFAANLIDSLPDAAAAARINSTAVAFGSICVQGTGFLVSLMIYAAFIYRLMTQKLPRETARPGMFVSVGPSGFTVAGIVHLGNTVMQKIMPNGYLGNDSAGFFFKIVADIAGLWLWGLSLWFFIVSVGAHWQVLQFRNAKHHMHYDMTWYSFVFPNTAMITATQAIGRTFESDAIQIFGTVLSVMLIVLWIFVFGMMLRALYLRRILWPDEDIEGTEMPAKELEPGINDGVAINGGVTGNHPGGV</sequence>
<comment type="subcellular location">
    <subcellularLocation>
        <location evidence="1">Membrane</location>
        <topology evidence="1">Multi-pass membrane protein</topology>
    </subcellularLocation>
</comment>
<reference evidence="7 8" key="1">
    <citation type="journal article" date="2018" name="New Phytol.">
        <title>Comparative genomics and transcriptomics depict ericoid mycorrhizal fungi as versatile saprotrophs and plant mutualists.</title>
        <authorList>
            <person name="Martino E."/>
            <person name="Morin E."/>
            <person name="Grelet G.A."/>
            <person name="Kuo A."/>
            <person name="Kohler A."/>
            <person name="Daghino S."/>
            <person name="Barry K.W."/>
            <person name="Cichocki N."/>
            <person name="Clum A."/>
            <person name="Dockter R.B."/>
            <person name="Hainaut M."/>
            <person name="Kuo R.C."/>
            <person name="LaButti K."/>
            <person name="Lindahl B.D."/>
            <person name="Lindquist E.A."/>
            <person name="Lipzen A."/>
            <person name="Khouja H.R."/>
            <person name="Magnuson J."/>
            <person name="Murat C."/>
            <person name="Ohm R.A."/>
            <person name="Singer S.W."/>
            <person name="Spatafora J.W."/>
            <person name="Wang M."/>
            <person name="Veneault-Fourrey C."/>
            <person name="Henrissat B."/>
            <person name="Grigoriev I.V."/>
            <person name="Martin F.M."/>
            <person name="Perotto S."/>
        </authorList>
    </citation>
    <scope>NUCLEOTIDE SEQUENCE [LARGE SCALE GENOMIC DNA]</scope>
    <source>
        <strain evidence="7 8">ATCC 22711</strain>
    </source>
</reference>
<dbReference type="Proteomes" id="UP000241818">
    <property type="component" value="Unassembled WGS sequence"/>
</dbReference>
<evidence type="ECO:0008006" key="9">
    <source>
        <dbReference type="Google" id="ProtNLM"/>
    </source>
</evidence>
<accession>A0A2T3BCH8</accession>
<dbReference type="EMBL" id="KZ679006">
    <property type="protein sequence ID" value="PSS27043.1"/>
    <property type="molecule type" value="Genomic_DNA"/>
</dbReference>
<proteinExistence type="predicted"/>
<organism evidence="7 8">
    <name type="scientific">Amorphotheca resinae ATCC 22711</name>
    <dbReference type="NCBI Taxonomy" id="857342"/>
    <lineage>
        <taxon>Eukaryota</taxon>
        <taxon>Fungi</taxon>
        <taxon>Dikarya</taxon>
        <taxon>Ascomycota</taxon>
        <taxon>Pezizomycotina</taxon>
        <taxon>Leotiomycetes</taxon>
        <taxon>Helotiales</taxon>
        <taxon>Amorphothecaceae</taxon>
        <taxon>Amorphotheca</taxon>
    </lineage>
</organism>
<feature type="transmembrane region" description="Helical" evidence="6">
    <location>
        <begin position="169"/>
        <end position="190"/>
    </location>
</feature>
<keyword evidence="8" id="KW-1185">Reference proteome</keyword>
<gene>
    <name evidence="7" type="ORF">M430DRAFT_31942</name>
</gene>
<dbReference type="AlphaFoldDB" id="A0A2T3BCH8"/>
<dbReference type="FunCoup" id="A0A2T3BCH8">
    <property type="interactions" value="24"/>
</dbReference>
<keyword evidence="2 6" id="KW-0812">Transmembrane</keyword>
<evidence type="ECO:0000256" key="3">
    <source>
        <dbReference type="ARBA" id="ARBA00022989"/>
    </source>
</evidence>
<evidence type="ECO:0000256" key="2">
    <source>
        <dbReference type="ARBA" id="ARBA00022692"/>
    </source>
</evidence>
<feature type="transmembrane region" description="Helical" evidence="6">
    <location>
        <begin position="312"/>
        <end position="331"/>
    </location>
</feature>
<dbReference type="InterPro" id="IPR004695">
    <property type="entry name" value="SLAC1/Mae1/Ssu1/TehA"/>
</dbReference>
<feature type="transmembrane region" description="Helical" evidence="6">
    <location>
        <begin position="398"/>
        <end position="417"/>
    </location>
</feature>
<dbReference type="InterPro" id="IPR038665">
    <property type="entry name" value="Voltage-dep_anion_channel_sf"/>
</dbReference>
<feature type="region of interest" description="Disordered" evidence="5">
    <location>
        <begin position="1"/>
        <end position="63"/>
    </location>
</feature>
<dbReference type="GO" id="GO:0015140">
    <property type="term" value="F:malate transmembrane transporter activity"/>
    <property type="evidence" value="ECO:0007669"/>
    <property type="project" value="InterPro"/>
</dbReference>
<evidence type="ECO:0000256" key="5">
    <source>
        <dbReference type="SAM" id="MobiDB-lite"/>
    </source>
</evidence>
<name>A0A2T3BCH8_AMORE</name>
<feature type="transmembrane region" description="Helical" evidence="6">
    <location>
        <begin position="94"/>
        <end position="115"/>
    </location>
</feature>
<feature type="transmembrane region" description="Helical" evidence="6">
    <location>
        <begin position="127"/>
        <end position="149"/>
    </location>
</feature>
<keyword evidence="4 6" id="KW-0472">Membrane</keyword>
<dbReference type="CDD" id="cd09317">
    <property type="entry name" value="TDT_Mae1_like"/>
    <property type="match status" value="1"/>
</dbReference>
<evidence type="ECO:0000256" key="1">
    <source>
        <dbReference type="ARBA" id="ARBA00004141"/>
    </source>
</evidence>
<evidence type="ECO:0000256" key="6">
    <source>
        <dbReference type="SAM" id="Phobius"/>
    </source>
</evidence>
<dbReference type="GO" id="GO:0016020">
    <property type="term" value="C:membrane"/>
    <property type="evidence" value="ECO:0007669"/>
    <property type="project" value="UniProtKB-SubCell"/>
</dbReference>
<keyword evidence="3 6" id="KW-1133">Transmembrane helix</keyword>
<dbReference type="OrthoDB" id="2901184at2759"/>
<protein>
    <recommendedName>
        <fullName evidence="9">C4-dicarboxylate transporter/malic acid transport protein</fullName>
    </recommendedName>
</protein>